<dbReference type="PATRIC" id="fig|1244869.3.peg.2410"/>
<feature type="domain" description="Chromosomal replication initiator DnaA C-terminal" evidence="1">
    <location>
        <begin position="3"/>
        <end position="71"/>
    </location>
</feature>
<dbReference type="Gene3D" id="1.10.1750.10">
    <property type="match status" value="1"/>
</dbReference>
<dbReference type="Pfam" id="PF08299">
    <property type="entry name" value="Bac_DnaA_C"/>
    <property type="match status" value="1"/>
</dbReference>
<dbReference type="AlphaFoldDB" id="M2Y9P5"/>
<dbReference type="SMART" id="SM00760">
    <property type="entry name" value="Bac_DnaA_C"/>
    <property type="match status" value="1"/>
</dbReference>
<dbReference type="GO" id="GO:0006270">
    <property type="term" value="P:DNA replication initiation"/>
    <property type="evidence" value="ECO:0007669"/>
    <property type="project" value="InterPro"/>
</dbReference>
<dbReference type="EMBL" id="AONQ01000028">
    <property type="protein sequence ID" value="EME69746.1"/>
    <property type="molecule type" value="Genomic_DNA"/>
</dbReference>
<dbReference type="RefSeq" id="WP_008617761.1">
    <property type="nucleotide sequence ID" value="NZ_AONQ01000028.1"/>
</dbReference>
<dbReference type="OrthoDB" id="7776290at2"/>
<evidence type="ECO:0000259" key="1">
    <source>
        <dbReference type="SMART" id="SM00760"/>
    </source>
</evidence>
<protein>
    <recommendedName>
        <fullName evidence="1">Chromosomal replication initiator DnaA C-terminal domain-containing protein</fullName>
    </recommendedName>
</protein>
<dbReference type="eggNOG" id="COG0593">
    <property type="taxonomic scope" value="Bacteria"/>
</dbReference>
<sequence>MITGGTIKRLVADEFGITIPEMDGNCRSQRLAQPRRVAMWIIRFALGSSYSQIGRLFRRDPTTIHHAMAVIEDRRARDPDLAARMDRLLAACRPEAIDIPSEQIPDAAARMVDALVDEFRAVARRAALRDPQAFVARAMAMLAEGDAACAP</sequence>
<dbReference type="STRING" id="1244869.H261_11949"/>
<name>M2Y9P5_9PROT</name>
<evidence type="ECO:0000313" key="3">
    <source>
        <dbReference type="Proteomes" id="UP000011744"/>
    </source>
</evidence>
<reference evidence="2 3" key="1">
    <citation type="journal article" date="2014" name="Genome Announc.">
        <title>Draft Genome Sequence of Magnetospirillum sp. Strain SO-1, a Freshwater Magnetotactic Bacterium Isolated from the Ol'khovka River, Russia.</title>
        <authorList>
            <person name="Grouzdev D.S."/>
            <person name="Dziuba M.V."/>
            <person name="Sukhacheva M.S."/>
            <person name="Mardanov A.V."/>
            <person name="Beletskiy A.V."/>
            <person name="Kuznetsov B.B."/>
            <person name="Skryabin K.G."/>
        </authorList>
    </citation>
    <scope>NUCLEOTIDE SEQUENCE [LARGE SCALE GENOMIC DNA]</scope>
    <source>
        <strain evidence="2 3">SO-1</strain>
    </source>
</reference>
<comment type="caution">
    <text evidence="2">The sequence shown here is derived from an EMBL/GenBank/DDBJ whole genome shotgun (WGS) entry which is preliminary data.</text>
</comment>
<dbReference type="InterPro" id="IPR010921">
    <property type="entry name" value="Trp_repressor/repl_initiator"/>
</dbReference>
<dbReference type="GO" id="GO:0005524">
    <property type="term" value="F:ATP binding"/>
    <property type="evidence" value="ECO:0007669"/>
    <property type="project" value="InterPro"/>
</dbReference>
<dbReference type="SUPFAM" id="SSF48295">
    <property type="entry name" value="TrpR-like"/>
    <property type="match status" value="1"/>
</dbReference>
<proteinExistence type="predicted"/>
<gene>
    <name evidence="2" type="ORF">H261_11949</name>
</gene>
<dbReference type="InterPro" id="IPR013159">
    <property type="entry name" value="DnaA_C"/>
</dbReference>
<dbReference type="GO" id="GO:0006275">
    <property type="term" value="P:regulation of DNA replication"/>
    <property type="evidence" value="ECO:0007669"/>
    <property type="project" value="InterPro"/>
</dbReference>
<evidence type="ECO:0000313" key="2">
    <source>
        <dbReference type="EMBL" id="EME69746.1"/>
    </source>
</evidence>
<organism evidence="2 3">
    <name type="scientific">Paramagnetospirillum caucaseum</name>
    <dbReference type="NCBI Taxonomy" id="1244869"/>
    <lineage>
        <taxon>Bacteria</taxon>
        <taxon>Pseudomonadati</taxon>
        <taxon>Pseudomonadota</taxon>
        <taxon>Alphaproteobacteria</taxon>
        <taxon>Rhodospirillales</taxon>
        <taxon>Magnetospirillaceae</taxon>
        <taxon>Paramagnetospirillum</taxon>
    </lineage>
</organism>
<dbReference type="CDD" id="cd06571">
    <property type="entry name" value="Bac_DnaA_C"/>
    <property type="match status" value="1"/>
</dbReference>
<dbReference type="GO" id="GO:0043565">
    <property type="term" value="F:sequence-specific DNA binding"/>
    <property type="evidence" value="ECO:0007669"/>
    <property type="project" value="InterPro"/>
</dbReference>
<keyword evidence="3" id="KW-1185">Reference proteome</keyword>
<dbReference type="Proteomes" id="UP000011744">
    <property type="component" value="Unassembled WGS sequence"/>
</dbReference>
<accession>M2Y9P5</accession>